<keyword evidence="3" id="KW-1185">Reference proteome</keyword>
<gene>
    <name evidence="2" type="ORF">Pmani_004538</name>
</gene>
<feature type="compositionally biased region" description="Polar residues" evidence="1">
    <location>
        <begin position="53"/>
        <end position="79"/>
    </location>
</feature>
<reference evidence="2" key="1">
    <citation type="submission" date="2023-11" db="EMBL/GenBank/DDBJ databases">
        <title>Genome assemblies of two species of porcelain crab, Petrolisthes cinctipes and Petrolisthes manimaculis (Anomura: Porcellanidae).</title>
        <authorList>
            <person name="Angst P."/>
        </authorList>
    </citation>
    <scope>NUCLEOTIDE SEQUENCE</scope>
    <source>
        <strain evidence="2">PB745_02</strain>
        <tissue evidence="2">Gill</tissue>
    </source>
</reference>
<dbReference type="AlphaFoldDB" id="A0AAE1UHH5"/>
<protein>
    <submittedName>
        <fullName evidence="2">Uncharacterized protein</fullName>
    </submittedName>
</protein>
<dbReference type="Proteomes" id="UP001292094">
    <property type="component" value="Unassembled WGS sequence"/>
</dbReference>
<dbReference type="EMBL" id="JAWZYT010000317">
    <property type="protein sequence ID" value="KAK4324888.1"/>
    <property type="molecule type" value="Genomic_DNA"/>
</dbReference>
<organism evidence="2 3">
    <name type="scientific">Petrolisthes manimaculis</name>
    <dbReference type="NCBI Taxonomy" id="1843537"/>
    <lineage>
        <taxon>Eukaryota</taxon>
        <taxon>Metazoa</taxon>
        <taxon>Ecdysozoa</taxon>
        <taxon>Arthropoda</taxon>
        <taxon>Crustacea</taxon>
        <taxon>Multicrustacea</taxon>
        <taxon>Malacostraca</taxon>
        <taxon>Eumalacostraca</taxon>
        <taxon>Eucarida</taxon>
        <taxon>Decapoda</taxon>
        <taxon>Pleocyemata</taxon>
        <taxon>Anomura</taxon>
        <taxon>Galatheoidea</taxon>
        <taxon>Porcellanidae</taxon>
        <taxon>Petrolisthes</taxon>
    </lineage>
</organism>
<accession>A0AAE1UHH5</accession>
<evidence type="ECO:0000313" key="3">
    <source>
        <dbReference type="Proteomes" id="UP001292094"/>
    </source>
</evidence>
<feature type="region of interest" description="Disordered" evidence="1">
    <location>
        <begin position="1"/>
        <end position="79"/>
    </location>
</feature>
<sequence length="79" mass="8683">MGNSSQCKRNGRGVTVDGKQPERRTDRCSQPHLRRVPRHISAPAGGRHRSTRPHSITVSPASWKSTPQTKGTSPTTVQQ</sequence>
<evidence type="ECO:0000256" key="1">
    <source>
        <dbReference type="SAM" id="MobiDB-lite"/>
    </source>
</evidence>
<evidence type="ECO:0000313" key="2">
    <source>
        <dbReference type="EMBL" id="KAK4324888.1"/>
    </source>
</evidence>
<comment type="caution">
    <text evidence="2">The sequence shown here is derived from an EMBL/GenBank/DDBJ whole genome shotgun (WGS) entry which is preliminary data.</text>
</comment>
<name>A0AAE1UHH5_9EUCA</name>
<feature type="compositionally biased region" description="Basic and acidic residues" evidence="1">
    <location>
        <begin position="19"/>
        <end position="29"/>
    </location>
</feature>
<proteinExistence type="predicted"/>